<reference evidence="2" key="1">
    <citation type="journal article" date="2015" name="Nature">
        <title>Complex archaea that bridge the gap between prokaryotes and eukaryotes.</title>
        <authorList>
            <person name="Spang A."/>
            <person name="Saw J.H."/>
            <person name="Jorgensen S.L."/>
            <person name="Zaremba-Niedzwiedzka K."/>
            <person name="Martijn J."/>
            <person name="Lind A.E."/>
            <person name="van Eijk R."/>
            <person name="Schleper C."/>
            <person name="Guy L."/>
            <person name="Ettema T.J."/>
        </authorList>
    </citation>
    <scope>NUCLEOTIDE SEQUENCE</scope>
</reference>
<dbReference type="Gene3D" id="3.90.320.10">
    <property type="match status" value="1"/>
</dbReference>
<evidence type="ECO:0000259" key="1">
    <source>
        <dbReference type="Pfam" id="PF12684"/>
    </source>
</evidence>
<protein>
    <recommendedName>
        <fullName evidence="1">Putative exodeoxyribonuclease 8 PDDEXK-like domain-containing protein</fullName>
    </recommendedName>
</protein>
<sequence>MIEITKPGVYDNVPPEQYHADRLLKDAVTLSAGVAWTLISRSPAHAFIKHPRLNPDFEPEEKAVFDMGKAGHNMALRQDFWREEIAILDFPDWKKKAAREERDEARAAGKHPVLIDQYERLDKMIGVLEAHPQAGKAFKNGKPEQTFIWQCKETGVLKRARPDWTPNAPGTMFPDYKTTADANPSTWDRRFMLDHGGLLRAAWYEEGIKAACKIEKPTLFYVVQEVDPPHSVVVRIIDPDSEIMKIGRAMVRKATHLWADCLDKNEWPTYPFTGTLILPGWAENQWSVEYADWMPKAETTSDAIPGGQNPLDAG</sequence>
<proteinExistence type="predicted"/>
<evidence type="ECO:0000313" key="2">
    <source>
        <dbReference type="EMBL" id="KKL95278.1"/>
    </source>
</evidence>
<dbReference type="EMBL" id="LAZR01018716">
    <property type="protein sequence ID" value="KKL95278.1"/>
    <property type="molecule type" value="Genomic_DNA"/>
</dbReference>
<organism evidence="2">
    <name type="scientific">marine sediment metagenome</name>
    <dbReference type="NCBI Taxonomy" id="412755"/>
    <lineage>
        <taxon>unclassified sequences</taxon>
        <taxon>metagenomes</taxon>
        <taxon>ecological metagenomes</taxon>
    </lineage>
</organism>
<dbReference type="InterPro" id="IPR024432">
    <property type="entry name" value="Put_RecE_PDDEXK-like_dom"/>
</dbReference>
<dbReference type="AlphaFoldDB" id="A0A0F9G9B6"/>
<accession>A0A0F9G9B6</accession>
<dbReference type="Pfam" id="PF12684">
    <property type="entry name" value="DUF3799"/>
    <property type="match status" value="1"/>
</dbReference>
<feature type="domain" description="Putative exodeoxyribonuclease 8 PDDEXK-like" evidence="1">
    <location>
        <begin position="53"/>
        <end position="270"/>
    </location>
</feature>
<name>A0A0F9G9B6_9ZZZZ</name>
<comment type="caution">
    <text evidence="2">The sequence shown here is derived from an EMBL/GenBank/DDBJ whole genome shotgun (WGS) entry which is preliminary data.</text>
</comment>
<gene>
    <name evidence="2" type="ORF">LCGC14_1856210</name>
</gene>
<dbReference type="InterPro" id="IPR011604">
    <property type="entry name" value="PDDEXK-like_dom_sf"/>
</dbReference>